<keyword evidence="2" id="KW-1185">Reference proteome</keyword>
<evidence type="ECO:0000313" key="1">
    <source>
        <dbReference type="EMBL" id="KAJ7352692.1"/>
    </source>
</evidence>
<dbReference type="EMBL" id="JARIHO010000012">
    <property type="protein sequence ID" value="KAJ7352692.1"/>
    <property type="molecule type" value="Genomic_DNA"/>
</dbReference>
<dbReference type="Proteomes" id="UP001218218">
    <property type="component" value="Unassembled WGS sequence"/>
</dbReference>
<name>A0AAD7EUJ9_9AGAR</name>
<accession>A0AAD7EUJ9</accession>
<reference evidence="1" key="1">
    <citation type="submission" date="2023-03" db="EMBL/GenBank/DDBJ databases">
        <title>Massive genome expansion in bonnet fungi (Mycena s.s.) driven by repeated elements and novel gene families across ecological guilds.</title>
        <authorList>
            <consortium name="Lawrence Berkeley National Laboratory"/>
            <person name="Harder C.B."/>
            <person name="Miyauchi S."/>
            <person name="Viragh M."/>
            <person name="Kuo A."/>
            <person name="Thoen E."/>
            <person name="Andreopoulos B."/>
            <person name="Lu D."/>
            <person name="Skrede I."/>
            <person name="Drula E."/>
            <person name="Henrissat B."/>
            <person name="Morin E."/>
            <person name="Kohler A."/>
            <person name="Barry K."/>
            <person name="LaButti K."/>
            <person name="Morin E."/>
            <person name="Salamov A."/>
            <person name="Lipzen A."/>
            <person name="Mereny Z."/>
            <person name="Hegedus B."/>
            <person name="Baldrian P."/>
            <person name="Stursova M."/>
            <person name="Weitz H."/>
            <person name="Taylor A."/>
            <person name="Grigoriev I.V."/>
            <person name="Nagy L.G."/>
            <person name="Martin F."/>
            <person name="Kauserud H."/>
        </authorList>
    </citation>
    <scope>NUCLEOTIDE SEQUENCE</scope>
    <source>
        <strain evidence="1">CBHHK002</strain>
    </source>
</reference>
<proteinExistence type="predicted"/>
<sequence length="192" mass="21309">MNIQNIRRLLCCFPEALNLRSPVDDPNSTLSTPFQAVLRALQASSAPADLIPIFENLSALAKGIKQPPANAQSLAEVASLLERLRPIVIELAEIKGDKGQTFVEDLKQWTICFLDSNIIADRPQGVGIASFSSLRTMPPTWRLRKSSLNPRYALEYLNLLFCFEFNQLITVCDVLRSPEAEVTVEGRDGLPI</sequence>
<organism evidence="1 2">
    <name type="scientific">Mycena albidolilacea</name>
    <dbReference type="NCBI Taxonomy" id="1033008"/>
    <lineage>
        <taxon>Eukaryota</taxon>
        <taxon>Fungi</taxon>
        <taxon>Dikarya</taxon>
        <taxon>Basidiomycota</taxon>
        <taxon>Agaricomycotina</taxon>
        <taxon>Agaricomycetes</taxon>
        <taxon>Agaricomycetidae</taxon>
        <taxon>Agaricales</taxon>
        <taxon>Marasmiineae</taxon>
        <taxon>Mycenaceae</taxon>
        <taxon>Mycena</taxon>
    </lineage>
</organism>
<dbReference type="AlphaFoldDB" id="A0AAD7EUJ9"/>
<evidence type="ECO:0000313" key="2">
    <source>
        <dbReference type="Proteomes" id="UP001218218"/>
    </source>
</evidence>
<comment type="caution">
    <text evidence="1">The sequence shown here is derived from an EMBL/GenBank/DDBJ whole genome shotgun (WGS) entry which is preliminary data.</text>
</comment>
<gene>
    <name evidence="1" type="ORF">DFH08DRAFT_92925</name>
</gene>
<protein>
    <submittedName>
        <fullName evidence="1">Uncharacterized protein</fullName>
    </submittedName>
</protein>